<proteinExistence type="predicted"/>
<protein>
    <submittedName>
        <fullName evidence="1">Uncharacterized protein</fullName>
    </submittedName>
</protein>
<comment type="caution">
    <text evidence="1">The sequence shown here is derived from an EMBL/GenBank/DDBJ whole genome shotgun (WGS) entry which is preliminary data.</text>
</comment>
<dbReference type="EMBL" id="WTYL01000001">
    <property type="protein sequence ID" value="MXP43004.1"/>
    <property type="molecule type" value="Genomic_DNA"/>
</dbReference>
<gene>
    <name evidence="1" type="ORF">GRI65_00875</name>
</gene>
<dbReference type="Proteomes" id="UP000431922">
    <property type="component" value="Unassembled WGS sequence"/>
</dbReference>
<dbReference type="AlphaFoldDB" id="A0A845AYQ1"/>
<dbReference type="RefSeq" id="WP_160754658.1">
    <property type="nucleotide sequence ID" value="NZ_WTYL01000001.1"/>
</dbReference>
<evidence type="ECO:0000313" key="1">
    <source>
        <dbReference type="EMBL" id="MXP43004.1"/>
    </source>
</evidence>
<name>A0A845AYQ1_9SPHN</name>
<dbReference type="OrthoDB" id="9932226at2"/>
<keyword evidence="2" id="KW-1185">Reference proteome</keyword>
<organism evidence="1 2">
    <name type="scientific">Allopontixanthobacter sediminis</name>
    <dbReference type="NCBI Taxonomy" id="1689985"/>
    <lineage>
        <taxon>Bacteria</taxon>
        <taxon>Pseudomonadati</taxon>
        <taxon>Pseudomonadota</taxon>
        <taxon>Alphaproteobacteria</taxon>
        <taxon>Sphingomonadales</taxon>
        <taxon>Erythrobacteraceae</taxon>
        <taxon>Allopontixanthobacter</taxon>
    </lineage>
</organism>
<sequence length="74" mass="8247">MKFLPPAPAEIAQSQSGDLRPVYPVEALTSESAHEAWQDDALDWGDRKNLLAYRWCVLWNSFASEPVDCGAVPE</sequence>
<evidence type="ECO:0000313" key="2">
    <source>
        <dbReference type="Proteomes" id="UP000431922"/>
    </source>
</evidence>
<accession>A0A845AYQ1</accession>
<reference evidence="1 2" key="1">
    <citation type="submission" date="2019-12" db="EMBL/GenBank/DDBJ databases">
        <title>Genomic-based taxomic classification of the family Erythrobacteraceae.</title>
        <authorList>
            <person name="Xu L."/>
        </authorList>
    </citation>
    <scope>NUCLEOTIDE SEQUENCE [LARGE SCALE GENOMIC DNA]</scope>
    <source>
        <strain evidence="1 2">KCTC 42453</strain>
    </source>
</reference>